<dbReference type="AlphaFoldDB" id="A0AAW2ENL4"/>
<dbReference type="EMBL" id="JADYXP020000021">
    <property type="protein sequence ID" value="KAL0103432.1"/>
    <property type="molecule type" value="Genomic_DNA"/>
</dbReference>
<sequence length="81" mass="8515">MLPGGRTILSPSSNLKQQGLLALKTGPALIARPCARERAAVSPCISTVTLRASLASSSHLAPSLRHSSLARRYRPVLPTVS</sequence>
<protein>
    <submittedName>
        <fullName evidence="1">Uncharacterized protein</fullName>
    </submittedName>
</protein>
<gene>
    <name evidence="1" type="ORF">PUN28_017594</name>
</gene>
<evidence type="ECO:0000313" key="1">
    <source>
        <dbReference type="EMBL" id="KAL0103432.1"/>
    </source>
</evidence>
<keyword evidence="2" id="KW-1185">Reference proteome</keyword>
<name>A0AAW2ENL4_9HYME</name>
<proteinExistence type="predicted"/>
<evidence type="ECO:0000313" key="2">
    <source>
        <dbReference type="Proteomes" id="UP001430953"/>
    </source>
</evidence>
<comment type="caution">
    <text evidence="1">The sequence shown here is derived from an EMBL/GenBank/DDBJ whole genome shotgun (WGS) entry which is preliminary data.</text>
</comment>
<accession>A0AAW2ENL4</accession>
<reference evidence="1 2" key="1">
    <citation type="submission" date="2023-03" db="EMBL/GenBank/DDBJ databases">
        <title>High recombination rates correlate with genetic variation in Cardiocondyla obscurior ants.</title>
        <authorList>
            <person name="Errbii M."/>
        </authorList>
    </citation>
    <scope>NUCLEOTIDE SEQUENCE [LARGE SCALE GENOMIC DNA]</scope>
    <source>
        <strain evidence="1">Alpha-2009</strain>
        <tissue evidence="1">Whole body</tissue>
    </source>
</reference>
<dbReference type="Proteomes" id="UP001430953">
    <property type="component" value="Unassembled WGS sequence"/>
</dbReference>
<organism evidence="1 2">
    <name type="scientific">Cardiocondyla obscurior</name>
    <dbReference type="NCBI Taxonomy" id="286306"/>
    <lineage>
        <taxon>Eukaryota</taxon>
        <taxon>Metazoa</taxon>
        <taxon>Ecdysozoa</taxon>
        <taxon>Arthropoda</taxon>
        <taxon>Hexapoda</taxon>
        <taxon>Insecta</taxon>
        <taxon>Pterygota</taxon>
        <taxon>Neoptera</taxon>
        <taxon>Endopterygota</taxon>
        <taxon>Hymenoptera</taxon>
        <taxon>Apocrita</taxon>
        <taxon>Aculeata</taxon>
        <taxon>Formicoidea</taxon>
        <taxon>Formicidae</taxon>
        <taxon>Myrmicinae</taxon>
        <taxon>Cardiocondyla</taxon>
    </lineage>
</organism>